<dbReference type="Proteomes" id="UP001056778">
    <property type="component" value="Chromosome 2"/>
</dbReference>
<dbReference type="EMBL" id="CM043016">
    <property type="protein sequence ID" value="KAI4466792.1"/>
    <property type="molecule type" value="Genomic_DNA"/>
</dbReference>
<protein>
    <submittedName>
        <fullName evidence="1">Uncharacterized protein</fullName>
    </submittedName>
</protein>
<accession>A0ACB9TIY7</accession>
<evidence type="ECO:0000313" key="1">
    <source>
        <dbReference type="EMBL" id="KAI4466792.1"/>
    </source>
</evidence>
<organism evidence="1 2">
    <name type="scientific">Holotrichia oblita</name>
    <name type="common">Chafer beetle</name>
    <dbReference type="NCBI Taxonomy" id="644536"/>
    <lineage>
        <taxon>Eukaryota</taxon>
        <taxon>Metazoa</taxon>
        <taxon>Ecdysozoa</taxon>
        <taxon>Arthropoda</taxon>
        <taxon>Hexapoda</taxon>
        <taxon>Insecta</taxon>
        <taxon>Pterygota</taxon>
        <taxon>Neoptera</taxon>
        <taxon>Endopterygota</taxon>
        <taxon>Coleoptera</taxon>
        <taxon>Polyphaga</taxon>
        <taxon>Scarabaeiformia</taxon>
        <taxon>Scarabaeidae</taxon>
        <taxon>Melolonthinae</taxon>
        <taxon>Holotrichia</taxon>
    </lineage>
</organism>
<name>A0ACB9TIY7_HOLOL</name>
<comment type="caution">
    <text evidence="1">The sequence shown here is derived from an EMBL/GenBank/DDBJ whole genome shotgun (WGS) entry which is preliminary data.</text>
</comment>
<gene>
    <name evidence="1" type="ORF">MML48_2g00007365</name>
</gene>
<proteinExistence type="predicted"/>
<reference evidence="1" key="1">
    <citation type="submission" date="2022-04" db="EMBL/GenBank/DDBJ databases">
        <title>Chromosome-scale genome assembly of Holotrichia oblita Faldermann.</title>
        <authorList>
            <person name="Rongchong L."/>
        </authorList>
    </citation>
    <scope>NUCLEOTIDE SEQUENCE</scope>
    <source>
        <strain evidence="1">81SQS9</strain>
    </source>
</reference>
<keyword evidence="2" id="KW-1185">Reference proteome</keyword>
<sequence>MTVMRVYRVWTEEAKGTQRRPADQPRRTTERIGLAVERTVGVTSVYSRQRPGFFPLNRTGFCDDDFAPASVIDRDYLKHISTFRAISSDLNPRACSSDTQNGSIPQPLDLEDQLTNTLQTNMNRIAGMTPVEVQPLPKALSRTQTKRKAETTKILTDTPVKATLRSKTVTPKVNQWKNKKPALFDSSDEDTEDPSYQDESDVEGKTLQLLSSSDDDDEDIPPPKIESIGERTYVLVTFIGRKICSLLPWLYYQKTFRGRV</sequence>
<evidence type="ECO:0000313" key="2">
    <source>
        <dbReference type="Proteomes" id="UP001056778"/>
    </source>
</evidence>